<feature type="region of interest" description="Disordered" evidence="4">
    <location>
        <begin position="1"/>
        <end position="39"/>
    </location>
</feature>
<dbReference type="Gene3D" id="3.40.395.10">
    <property type="entry name" value="Adenoviral Proteinase, Chain A"/>
    <property type="match status" value="1"/>
</dbReference>
<keyword evidence="2" id="KW-0645">Protease</keyword>
<gene>
    <name evidence="6" type="ORF">CTEN210_07096</name>
</gene>
<dbReference type="InterPro" id="IPR038765">
    <property type="entry name" value="Papain-like_cys_pep_sf"/>
</dbReference>
<dbReference type="AlphaFoldDB" id="A0AAD3CT56"/>
<evidence type="ECO:0000256" key="4">
    <source>
        <dbReference type="SAM" id="MobiDB-lite"/>
    </source>
</evidence>
<reference evidence="6 7" key="1">
    <citation type="journal article" date="2021" name="Sci. Rep.">
        <title>The genome of the diatom Chaetoceros tenuissimus carries an ancient integrated fragment of an extant virus.</title>
        <authorList>
            <person name="Hongo Y."/>
            <person name="Kimura K."/>
            <person name="Takaki Y."/>
            <person name="Yoshida Y."/>
            <person name="Baba S."/>
            <person name="Kobayashi G."/>
            <person name="Nagasaki K."/>
            <person name="Hano T."/>
            <person name="Tomaru Y."/>
        </authorList>
    </citation>
    <scope>NUCLEOTIDE SEQUENCE [LARGE SCALE GENOMIC DNA]</scope>
    <source>
        <strain evidence="6 7">NIES-3715</strain>
    </source>
</reference>
<dbReference type="Pfam" id="PF02902">
    <property type="entry name" value="Peptidase_C48"/>
    <property type="match status" value="1"/>
</dbReference>
<evidence type="ECO:0000313" key="7">
    <source>
        <dbReference type="Proteomes" id="UP001054902"/>
    </source>
</evidence>
<dbReference type="InterPro" id="IPR003653">
    <property type="entry name" value="Peptidase_C48_C"/>
</dbReference>
<sequence length="393" mass="45362">MSPSRFTRSSARKSKAAETITLSSDEEDSGDDESVFSSPLDSNQHVIEDTVLRIRSMHNKHFVDCTKIAIGNQVHHKPSVFYSPSRSNGTKLEISFLAGRKIDIDLKEITELYFSQSAPEHPSSYWGYLIFCANPSRQSPIEIGFESKNQKNFEKLISLLRNHNELYGFFNSHNWLSSEDLQEKLIHLNLQGLCDKFVFPNSHLYMEVESIASKLIEANGKLRRQSDESMFSNLTNKRKRASRKQDSQSITIRGEDYDRLAPGEFLNDTLIDFWMNWLIYRMGDVSNQVHVCNTQFYTKLEAEGVASVLSWTTKQNIDIFEKKYVFVPVNKHLHWSLLVIVNPGNVISDDDEQACNQNLEHPYILFMDSHRAHKKTELQKTIYKWLNAEAARL</sequence>
<protein>
    <recommendedName>
        <fullName evidence="5">Ubiquitin-like protease family profile domain-containing protein</fullName>
    </recommendedName>
</protein>
<dbReference type="SUPFAM" id="SSF54001">
    <property type="entry name" value="Cysteine proteinases"/>
    <property type="match status" value="1"/>
</dbReference>
<evidence type="ECO:0000259" key="5">
    <source>
        <dbReference type="PROSITE" id="PS50600"/>
    </source>
</evidence>
<feature type="compositionally biased region" description="Acidic residues" evidence="4">
    <location>
        <begin position="24"/>
        <end position="34"/>
    </location>
</feature>
<evidence type="ECO:0000256" key="1">
    <source>
        <dbReference type="ARBA" id="ARBA00005234"/>
    </source>
</evidence>
<keyword evidence="7" id="KW-1185">Reference proteome</keyword>
<accession>A0AAD3CT56</accession>
<dbReference type="Proteomes" id="UP001054902">
    <property type="component" value="Unassembled WGS sequence"/>
</dbReference>
<name>A0AAD3CT56_9STRA</name>
<organism evidence="6 7">
    <name type="scientific">Chaetoceros tenuissimus</name>
    <dbReference type="NCBI Taxonomy" id="426638"/>
    <lineage>
        <taxon>Eukaryota</taxon>
        <taxon>Sar</taxon>
        <taxon>Stramenopiles</taxon>
        <taxon>Ochrophyta</taxon>
        <taxon>Bacillariophyta</taxon>
        <taxon>Coscinodiscophyceae</taxon>
        <taxon>Chaetocerotophycidae</taxon>
        <taxon>Chaetocerotales</taxon>
        <taxon>Chaetocerotaceae</taxon>
        <taxon>Chaetoceros</taxon>
    </lineage>
</organism>
<dbReference type="PANTHER" id="PTHR47764">
    <property type="entry name" value="UBIQUITIN-LIKE-SPECIFIC PROTEASE 2B-RELATED"/>
    <property type="match status" value="1"/>
</dbReference>
<comment type="similarity">
    <text evidence="1">Belongs to the peptidase C48 family.</text>
</comment>
<proteinExistence type="inferred from homology"/>
<evidence type="ECO:0000256" key="3">
    <source>
        <dbReference type="ARBA" id="ARBA00022801"/>
    </source>
</evidence>
<dbReference type="EMBL" id="BLLK01000040">
    <property type="protein sequence ID" value="GFH50620.1"/>
    <property type="molecule type" value="Genomic_DNA"/>
</dbReference>
<evidence type="ECO:0000313" key="6">
    <source>
        <dbReference type="EMBL" id="GFH50620.1"/>
    </source>
</evidence>
<keyword evidence="3" id="KW-0378">Hydrolase</keyword>
<evidence type="ECO:0000256" key="2">
    <source>
        <dbReference type="ARBA" id="ARBA00022670"/>
    </source>
</evidence>
<dbReference type="GO" id="GO:0006508">
    <property type="term" value="P:proteolysis"/>
    <property type="evidence" value="ECO:0007669"/>
    <property type="project" value="UniProtKB-KW"/>
</dbReference>
<dbReference type="GO" id="GO:0008234">
    <property type="term" value="F:cysteine-type peptidase activity"/>
    <property type="evidence" value="ECO:0007669"/>
    <property type="project" value="InterPro"/>
</dbReference>
<dbReference type="PANTHER" id="PTHR47764:SF2">
    <property type="entry name" value="UBIQUITIN-LIKE PROTEASE FAMILY PROFILE DOMAIN-CONTAINING PROTEIN"/>
    <property type="match status" value="1"/>
</dbReference>
<comment type="caution">
    <text evidence="6">The sequence shown here is derived from an EMBL/GenBank/DDBJ whole genome shotgun (WGS) entry which is preliminary data.</text>
</comment>
<dbReference type="PROSITE" id="PS50600">
    <property type="entry name" value="ULP_PROTEASE"/>
    <property type="match status" value="1"/>
</dbReference>
<feature type="domain" description="Ubiquitin-like protease family profile" evidence="5">
    <location>
        <begin position="250"/>
        <end position="393"/>
    </location>
</feature>